<dbReference type="PROSITE" id="PS50943">
    <property type="entry name" value="HTH_CROC1"/>
    <property type="match status" value="1"/>
</dbReference>
<sequence>MTPFGERCRALRTTKKVSLRAMAAALEISPAYLSALENGHRGRPSRGLVRQICDFFGLIWDDAEAMQRLADLSHPRVTIDTAGLDPLATELANRLAERIGELDKTTLAEILARLSNS</sequence>
<dbReference type="PATRIC" id="fig|552518.3.peg.4006"/>
<dbReference type="GO" id="GO:0003677">
    <property type="term" value="F:DNA binding"/>
    <property type="evidence" value="ECO:0007669"/>
    <property type="project" value="InterPro"/>
</dbReference>
<dbReference type="Gene3D" id="1.10.260.40">
    <property type="entry name" value="lambda repressor-like DNA-binding domains"/>
    <property type="match status" value="1"/>
</dbReference>
<dbReference type="InterPro" id="IPR001387">
    <property type="entry name" value="Cro/C1-type_HTH"/>
</dbReference>
<evidence type="ECO:0000313" key="2">
    <source>
        <dbReference type="EMBL" id="KJV08271.1"/>
    </source>
</evidence>
<dbReference type="Proteomes" id="UP000033774">
    <property type="component" value="Unassembled WGS sequence"/>
</dbReference>
<reference evidence="2 3" key="1">
    <citation type="submission" date="2015-03" db="EMBL/GenBank/DDBJ databases">
        <title>Draft genome sequence of Elstera litoralis.</title>
        <authorList>
            <person name="Rahalkar M.C."/>
            <person name="Dhakephalkar P.K."/>
            <person name="Pore S.D."/>
            <person name="Arora P."/>
            <person name="Kapse N.G."/>
            <person name="Pandit P.S."/>
        </authorList>
    </citation>
    <scope>NUCLEOTIDE SEQUENCE [LARGE SCALE GENOMIC DNA]</scope>
    <source>
        <strain evidence="2 3">Dia-1</strain>
    </source>
</reference>
<dbReference type="SMART" id="SM00530">
    <property type="entry name" value="HTH_XRE"/>
    <property type="match status" value="1"/>
</dbReference>
<evidence type="ECO:0000313" key="3">
    <source>
        <dbReference type="Proteomes" id="UP000033774"/>
    </source>
</evidence>
<evidence type="ECO:0000259" key="1">
    <source>
        <dbReference type="PROSITE" id="PS50943"/>
    </source>
</evidence>
<comment type="caution">
    <text evidence="2">The sequence shown here is derived from an EMBL/GenBank/DDBJ whole genome shotgun (WGS) entry which is preliminary data.</text>
</comment>
<keyword evidence="3" id="KW-1185">Reference proteome</keyword>
<name>A0A0F3INE9_9PROT</name>
<dbReference type="AlphaFoldDB" id="A0A0F3INE9"/>
<dbReference type="InterPro" id="IPR010982">
    <property type="entry name" value="Lambda_DNA-bd_dom_sf"/>
</dbReference>
<feature type="domain" description="HTH cro/C1-type" evidence="1">
    <location>
        <begin position="9"/>
        <end position="66"/>
    </location>
</feature>
<dbReference type="Pfam" id="PF13560">
    <property type="entry name" value="HTH_31"/>
    <property type="match status" value="1"/>
</dbReference>
<dbReference type="EMBL" id="LAJY01000676">
    <property type="protein sequence ID" value="KJV08271.1"/>
    <property type="molecule type" value="Genomic_DNA"/>
</dbReference>
<dbReference type="SUPFAM" id="SSF47413">
    <property type="entry name" value="lambda repressor-like DNA-binding domains"/>
    <property type="match status" value="1"/>
</dbReference>
<dbReference type="RefSeq" id="WP_045777238.1">
    <property type="nucleotide sequence ID" value="NZ_LAJY01000676.1"/>
</dbReference>
<protein>
    <submittedName>
        <fullName evidence="2">XRE family transcriptional regulator</fullName>
    </submittedName>
</protein>
<organism evidence="2 3">
    <name type="scientific">Elstera litoralis</name>
    <dbReference type="NCBI Taxonomy" id="552518"/>
    <lineage>
        <taxon>Bacteria</taxon>
        <taxon>Pseudomonadati</taxon>
        <taxon>Pseudomonadota</taxon>
        <taxon>Alphaproteobacteria</taxon>
        <taxon>Rhodospirillales</taxon>
        <taxon>Rhodospirillaceae</taxon>
        <taxon>Elstera</taxon>
    </lineage>
</organism>
<dbReference type="OrthoDB" id="9809730at2"/>
<gene>
    <name evidence="2" type="ORF">VZ95_18875</name>
</gene>
<accession>A0A0F3INE9</accession>
<proteinExistence type="predicted"/>
<dbReference type="CDD" id="cd00093">
    <property type="entry name" value="HTH_XRE"/>
    <property type="match status" value="1"/>
</dbReference>